<organism evidence="1 2">
    <name type="scientific">Callosobruchus maculatus</name>
    <name type="common">Southern cowpea weevil</name>
    <name type="synonym">Pulse bruchid</name>
    <dbReference type="NCBI Taxonomy" id="64391"/>
    <lineage>
        <taxon>Eukaryota</taxon>
        <taxon>Metazoa</taxon>
        <taxon>Ecdysozoa</taxon>
        <taxon>Arthropoda</taxon>
        <taxon>Hexapoda</taxon>
        <taxon>Insecta</taxon>
        <taxon>Pterygota</taxon>
        <taxon>Neoptera</taxon>
        <taxon>Endopterygota</taxon>
        <taxon>Coleoptera</taxon>
        <taxon>Polyphaga</taxon>
        <taxon>Cucujiformia</taxon>
        <taxon>Chrysomeloidea</taxon>
        <taxon>Chrysomelidae</taxon>
        <taxon>Bruchinae</taxon>
        <taxon>Bruchini</taxon>
        <taxon>Callosobruchus</taxon>
    </lineage>
</organism>
<evidence type="ECO:0000313" key="1">
    <source>
        <dbReference type="EMBL" id="VEN58834.1"/>
    </source>
</evidence>
<dbReference type="OrthoDB" id="6782222at2759"/>
<reference evidence="1 2" key="1">
    <citation type="submission" date="2019-01" db="EMBL/GenBank/DDBJ databases">
        <authorList>
            <person name="Sayadi A."/>
        </authorList>
    </citation>
    <scope>NUCLEOTIDE SEQUENCE [LARGE SCALE GENOMIC DNA]</scope>
</reference>
<protein>
    <submittedName>
        <fullName evidence="1">Uncharacterized protein</fullName>
    </submittedName>
</protein>
<dbReference type="EMBL" id="CAACVG010011782">
    <property type="protein sequence ID" value="VEN58834.1"/>
    <property type="molecule type" value="Genomic_DNA"/>
</dbReference>
<dbReference type="Proteomes" id="UP000410492">
    <property type="component" value="Unassembled WGS sequence"/>
</dbReference>
<evidence type="ECO:0000313" key="2">
    <source>
        <dbReference type="Proteomes" id="UP000410492"/>
    </source>
</evidence>
<keyword evidence="2" id="KW-1185">Reference proteome</keyword>
<sequence>MHHPKAAMERLYLPRKEGGRGLLDIRNLCNKQVAALKRYFSEKAQESPLHNAILKSDLSYTPLNLSQPDVIPAIITNDTDVPLLSYKEVELQPLDCSSLIYMMI</sequence>
<dbReference type="AlphaFoldDB" id="A0A653DF51"/>
<name>A0A653DF51_CALMS</name>
<accession>A0A653DF51</accession>
<gene>
    <name evidence="1" type="ORF">CALMAC_LOCUS17077</name>
</gene>
<proteinExistence type="predicted"/>